<sequence length="90" mass="10197">MKLAVIGGRKITAGFALAGVSVLRSCRDEREAEKALKEFAYREDTGIILIERYYADKIVEEVNRFMQIRNPYPLIVIIPSYGGEGRSEDE</sequence>
<keyword evidence="3" id="KW-0406">Ion transport</keyword>
<evidence type="ECO:0000256" key="3">
    <source>
        <dbReference type="ARBA" id="ARBA00023065"/>
    </source>
</evidence>
<dbReference type="InterPro" id="IPR036906">
    <property type="entry name" value="ATPase_V1_fsu_sf"/>
</dbReference>
<dbReference type="InterPro" id="IPR008218">
    <property type="entry name" value="ATPase_V1-cplx_f_g_su"/>
</dbReference>
<comment type="similarity">
    <text evidence="1">Belongs to the V-ATPase F subunit family.</text>
</comment>
<keyword evidence="2" id="KW-0813">Transport</keyword>
<reference evidence="4" key="1">
    <citation type="submission" date="2022-04" db="EMBL/GenBank/DDBJ databases">
        <title>Complete genome of Methanoplanus endosymbiosus DSM 3599.</title>
        <authorList>
            <person name="Chen S.-C."/>
            <person name="You Y.-T."/>
            <person name="Zhou Y.-Z."/>
            <person name="Lai M.-C."/>
        </authorList>
    </citation>
    <scope>NUCLEOTIDE SEQUENCE</scope>
    <source>
        <strain evidence="4">DSM 3599</strain>
    </source>
</reference>
<dbReference type="Proteomes" id="UP001060368">
    <property type="component" value="Chromosome"/>
</dbReference>
<dbReference type="GeneID" id="74306139"/>
<protein>
    <submittedName>
        <fullName evidence="4">V-type ATP synthase subunit F</fullName>
    </submittedName>
</protein>
<dbReference type="RefSeq" id="WP_257742796.1">
    <property type="nucleotide sequence ID" value="NZ_CP096115.1"/>
</dbReference>
<dbReference type="GO" id="GO:0046961">
    <property type="term" value="F:proton-transporting ATPase activity, rotational mechanism"/>
    <property type="evidence" value="ECO:0007669"/>
    <property type="project" value="InterPro"/>
</dbReference>
<organism evidence="4 5">
    <name type="scientific">Methanoplanus endosymbiosus</name>
    <dbReference type="NCBI Taxonomy" id="33865"/>
    <lineage>
        <taxon>Archaea</taxon>
        <taxon>Methanobacteriati</taxon>
        <taxon>Methanobacteriota</taxon>
        <taxon>Stenosarchaea group</taxon>
        <taxon>Methanomicrobia</taxon>
        <taxon>Methanomicrobiales</taxon>
        <taxon>Methanomicrobiaceae</taxon>
        <taxon>Methanoplanus</taxon>
    </lineage>
</organism>
<evidence type="ECO:0000313" key="5">
    <source>
        <dbReference type="Proteomes" id="UP001060368"/>
    </source>
</evidence>
<dbReference type="KEGG" id="mend:L6E24_00555"/>
<accession>A0A9E7THD2</accession>
<dbReference type="AlphaFoldDB" id="A0A9E7THD2"/>
<dbReference type="Gene3D" id="3.40.50.10580">
    <property type="entry name" value="ATPase, V1 complex, subunit F"/>
    <property type="match status" value="1"/>
</dbReference>
<keyword evidence="5" id="KW-1185">Reference proteome</keyword>
<dbReference type="EMBL" id="CP096115">
    <property type="protein sequence ID" value="UUX92652.1"/>
    <property type="molecule type" value="Genomic_DNA"/>
</dbReference>
<evidence type="ECO:0000256" key="2">
    <source>
        <dbReference type="ARBA" id="ARBA00022448"/>
    </source>
</evidence>
<dbReference type="Pfam" id="PF01990">
    <property type="entry name" value="ATP-synt_F"/>
    <property type="match status" value="1"/>
</dbReference>
<evidence type="ECO:0000313" key="4">
    <source>
        <dbReference type="EMBL" id="UUX92652.1"/>
    </source>
</evidence>
<gene>
    <name evidence="4" type="ORF">L6E24_00555</name>
</gene>
<evidence type="ECO:0000256" key="1">
    <source>
        <dbReference type="ARBA" id="ARBA00010148"/>
    </source>
</evidence>
<proteinExistence type="inferred from homology"/>
<name>A0A9E7THD2_9EURY</name>
<dbReference type="SUPFAM" id="SSF159468">
    <property type="entry name" value="AtpF-like"/>
    <property type="match status" value="1"/>
</dbReference>